<dbReference type="Proteomes" id="UP001196413">
    <property type="component" value="Unassembled WGS sequence"/>
</dbReference>
<keyword evidence="2" id="KW-1185">Reference proteome</keyword>
<proteinExistence type="predicted"/>
<organism evidence="1 2">
    <name type="scientific">Parelaphostrongylus tenuis</name>
    <name type="common">Meningeal worm</name>
    <dbReference type="NCBI Taxonomy" id="148309"/>
    <lineage>
        <taxon>Eukaryota</taxon>
        <taxon>Metazoa</taxon>
        <taxon>Ecdysozoa</taxon>
        <taxon>Nematoda</taxon>
        <taxon>Chromadorea</taxon>
        <taxon>Rhabditida</taxon>
        <taxon>Rhabditina</taxon>
        <taxon>Rhabditomorpha</taxon>
        <taxon>Strongyloidea</taxon>
        <taxon>Metastrongylidae</taxon>
        <taxon>Parelaphostrongylus</taxon>
    </lineage>
</organism>
<name>A0AAD5M7B2_PARTN</name>
<gene>
    <name evidence="1" type="ORF">KIN20_010057</name>
</gene>
<dbReference type="AlphaFoldDB" id="A0AAD5M7B2"/>
<accession>A0AAD5M7B2</accession>
<reference evidence="1" key="1">
    <citation type="submission" date="2021-06" db="EMBL/GenBank/DDBJ databases">
        <title>Parelaphostrongylus tenuis whole genome reference sequence.</title>
        <authorList>
            <person name="Garwood T.J."/>
            <person name="Larsen P.A."/>
            <person name="Fountain-Jones N.M."/>
            <person name="Garbe J.R."/>
            <person name="Macchietto M.G."/>
            <person name="Kania S.A."/>
            <person name="Gerhold R.W."/>
            <person name="Richards J.E."/>
            <person name="Wolf T.M."/>
        </authorList>
    </citation>
    <scope>NUCLEOTIDE SEQUENCE</scope>
    <source>
        <strain evidence="1">MNPRO001-30</strain>
        <tissue evidence="1">Meninges</tissue>
    </source>
</reference>
<evidence type="ECO:0000313" key="2">
    <source>
        <dbReference type="Proteomes" id="UP001196413"/>
    </source>
</evidence>
<sequence length="83" mass="9605">MQTKQDFFYCTFPFVKSTPLWNAWKLNSVSSQFASAFKRWQLLSEPNAQELSTGEEQIRRHQSSAYSKALVCPVILDAENSER</sequence>
<evidence type="ECO:0000313" key="1">
    <source>
        <dbReference type="EMBL" id="KAJ1353430.1"/>
    </source>
</evidence>
<comment type="caution">
    <text evidence="1">The sequence shown here is derived from an EMBL/GenBank/DDBJ whole genome shotgun (WGS) entry which is preliminary data.</text>
</comment>
<dbReference type="EMBL" id="JAHQIW010001710">
    <property type="protein sequence ID" value="KAJ1353430.1"/>
    <property type="molecule type" value="Genomic_DNA"/>
</dbReference>
<protein>
    <submittedName>
        <fullName evidence="1">Uncharacterized protein</fullName>
    </submittedName>
</protein>